<organism evidence="2 3">
    <name type="scientific">Streptomyces pristinaespiralis (strain ATCC 25486 / DSM 40338 / CBS 914.69 / JCM 4507 / KCC S-0507 / NBRC 13074 / NRRL 2958 / 5647)</name>
    <dbReference type="NCBI Taxonomy" id="457429"/>
    <lineage>
        <taxon>Bacteria</taxon>
        <taxon>Bacillati</taxon>
        <taxon>Actinomycetota</taxon>
        <taxon>Actinomycetes</taxon>
        <taxon>Kitasatosporales</taxon>
        <taxon>Streptomycetaceae</taxon>
        <taxon>Streptomyces</taxon>
    </lineage>
</organism>
<sequence>MKTLCLAKRAARRSGRGRAPQMGTVMTDPLSTPEPPDESGAPRWVKVLGGIALALVVVILVVHLAGGGMGGHTP</sequence>
<protein>
    <submittedName>
        <fullName evidence="2">Predicted protein</fullName>
    </submittedName>
</protein>
<keyword evidence="3" id="KW-1185">Reference proteome</keyword>
<proteinExistence type="predicted"/>
<dbReference type="AlphaFoldDB" id="B5H7F7"/>
<accession>B5H7F7</accession>
<reference evidence="3" key="2">
    <citation type="submission" date="2009-10" db="EMBL/GenBank/DDBJ databases">
        <title>The genome sequence of Streptomyces pristinaespiralis strain ATCC 25486.</title>
        <authorList>
            <consortium name="The Broad Institute Genome Sequencing Platform"/>
            <consortium name="Broad Institute Microbial Sequencing Center"/>
            <person name="Fischbach M."/>
            <person name="Godfrey P."/>
            <person name="Ward D."/>
            <person name="Young S."/>
            <person name="Zeng Q."/>
            <person name="Koehrsen M."/>
            <person name="Alvarado L."/>
            <person name="Berlin A.M."/>
            <person name="Bochicchio J."/>
            <person name="Borenstein D."/>
            <person name="Chapman S.B."/>
            <person name="Chen Z."/>
            <person name="Engels R."/>
            <person name="Freedman E."/>
            <person name="Gellesch M."/>
            <person name="Goldberg J."/>
            <person name="Griggs A."/>
            <person name="Gujja S."/>
            <person name="Heilman E.R."/>
            <person name="Heiman D.I."/>
            <person name="Hepburn T.A."/>
            <person name="Howarth C."/>
            <person name="Jen D."/>
            <person name="Larson L."/>
            <person name="Lewis B."/>
            <person name="Mehta T."/>
            <person name="Park D."/>
            <person name="Pearson M."/>
            <person name="Richards J."/>
            <person name="Roberts A."/>
            <person name="Saif S."/>
            <person name="Shea T.D."/>
            <person name="Shenoy N."/>
            <person name="Sisk P."/>
            <person name="Stolte C."/>
            <person name="Sykes S.N."/>
            <person name="Thomson T."/>
            <person name="Walk T."/>
            <person name="White J."/>
            <person name="Yandava C."/>
            <person name="Straight P."/>
            <person name="Clardy J."/>
            <person name="Hung D."/>
            <person name="Kolter R."/>
            <person name="Mekalanos J."/>
            <person name="Walker S."/>
            <person name="Walsh C.T."/>
            <person name="Wieland-Brown L.C."/>
            <person name="Haas B."/>
            <person name="Nusbaum C."/>
            <person name="Birren B."/>
        </authorList>
    </citation>
    <scope>NUCLEOTIDE SEQUENCE [LARGE SCALE GENOMIC DNA]</scope>
    <source>
        <strain evidence="3">ATCC 25486 / DSM 40338 / CBS 914.69 / JCM 4507 / NBRC 13074 / NRRL 2958 / 5647</strain>
    </source>
</reference>
<dbReference type="Proteomes" id="UP000002805">
    <property type="component" value="Chromosome"/>
</dbReference>
<evidence type="ECO:0000313" key="2">
    <source>
        <dbReference type="EMBL" id="EDY62768.1"/>
    </source>
</evidence>
<feature type="region of interest" description="Disordered" evidence="1">
    <location>
        <begin position="9"/>
        <end position="41"/>
    </location>
</feature>
<evidence type="ECO:0000313" key="3">
    <source>
        <dbReference type="Proteomes" id="UP000002805"/>
    </source>
</evidence>
<dbReference type="HOGENOM" id="CLU_2686328_0_0_11"/>
<reference evidence="3" key="1">
    <citation type="submission" date="2008-02" db="EMBL/GenBank/DDBJ databases">
        <authorList>
            <consortium name="The Broad Institute Genome Sequencing Platform"/>
            <person name="Fischbach M."/>
            <person name="Ward D."/>
            <person name="Young S."/>
            <person name="Jaffe D."/>
            <person name="Gnerre S."/>
            <person name="Berlin A."/>
            <person name="Heiman D."/>
            <person name="Hepburn T."/>
            <person name="Sykes S."/>
            <person name="Alvarado L."/>
            <person name="Kodira C.D."/>
            <person name="Straight P."/>
            <person name="Clardy J."/>
            <person name="Hung D."/>
            <person name="Kolter R."/>
            <person name="Mekalanos J."/>
            <person name="Walker S."/>
            <person name="Walsh C.T."/>
            <person name="Lander E."/>
            <person name="Galagan J."/>
            <person name="Nusbaum C."/>
            <person name="Birren B."/>
        </authorList>
    </citation>
    <scope>NUCLEOTIDE SEQUENCE [LARGE SCALE GENOMIC DNA]</scope>
    <source>
        <strain evidence="3">ATCC 25486 / DSM 40338 / CBS 914.69 / JCM 4507 / NBRC 13074 / NRRL 2958 / 5647</strain>
    </source>
</reference>
<gene>
    <name evidence="2" type="ORF">SSDG_01103</name>
</gene>
<evidence type="ECO:0000256" key="1">
    <source>
        <dbReference type="SAM" id="MobiDB-lite"/>
    </source>
</evidence>
<dbReference type="EMBL" id="CM000950">
    <property type="protein sequence ID" value="EDY62768.1"/>
    <property type="molecule type" value="Genomic_DNA"/>
</dbReference>
<name>B5H7F7_STRE2</name>